<accession>A0A1B9GAA9</accession>
<reference evidence="1" key="3">
    <citation type="submission" date="2014-01" db="EMBL/GenBank/DDBJ databases">
        <title>Evolution of pathogenesis and genome organization in the Tremellales.</title>
        <authorList>
            <person name="Cuomo C."/>
            <person name="Litvintseva A."/>
            <person name="Heitman J."/>
            <person name="Chen Y."/>
            <person name="Sun S."/>
            <person name="Springer D."/>
            <person name="Dromer F."/>
            <person name="Young S."/>
            <person name="Zeng Q."/>
            <person name="Chapman S."/>
            <person name="Gujja S."/>
            <person name="Saif S."/>
            <person name="Birren B."/>
        </authorList>
    </citation>
    <scope>NUCLEOTIDE SEQUENCE</scope>
    <source>
        <strain evidence="1">CBS 10118</strain>
    </source>
</reference>
<sequence>MRWSNSGGTQTLGLQAIDFPKHLNRRDLLDAAEEMMSLPTDQEDAPQLRDLLKRWKSDLTISPATMLHQFRSVAQGGTMERNGSSEGKNSKYLLDFVCPDY</sequence>
<dbReference type="Proteomes" id="UP000092730">
    <property type="component" value="Chromosome 2"/>
</dbReference>
<dbReference type="KEGG" id="kbi:30207205"/>
<keyword evidence="3" id="KW-1185">Reference proteome</keyword>
<dbReference type="RefSeq" id="XP_019049026.1">
    <property type="nucleotide sequence ID" value="XM_019189464.1"/>
</dbReference>
<protein>
    <submittedName>
        <fullName evidence="1">Uncharacterized protein</fullName>
    </submittedName>
</protein>
<evidence type="ECO:0000313" key="2">
    <source>
        <dbReference type="EMBL" id="WVW82093.1"/>
    </source>
</evidence>
<dbReference type="GeneID" id="30207205"/>
<dbReference type="VEuPathDB" id="FungiDB:I302_02806"/>
<dbReference type="AlphaFoldDB" id="A0A1B9GAA9"/>
<evidence type="ECO:0000313" key="1">
    <source>
        <dbReference type="EMBL" id="OCF27956.1"/>
    </source>
</evidence>
<gene>
    <name evidence="1" type="ORF">I302_02806</name>
    <name evidence="2" type="ORF">I302_104098</name>
</gene>
<name>A0A1B9GAA9_9TREE</name>
<reference evidence="1" key="1">
    <citation type="submission" date="2013-07" db="EMBL/GenBank/DDBJ databases">
        <title>The Genome Sequence of Cryptococcus bestiolae CBS10118.</title>
        <authorList>
            <consortium name="The Broad Institute Genome Sequencing Platform"/>
            <person name="Cuomo C."/>
            <person name="Litvintseva A."/>
            <person name="Chen Y."/>
            <person name="Heitman J."/>
            <person name="Sun S."/>
            <person name="Springer D."/>
            <person name="Dromer F."/>
            <person name="Young S.K."/>
            <person name="Zeng Q."/>
            <person name="Gargeya S."/>
            <person name="Fitzgerald M."/>
            <person name="Abouelleil A."/>
            <person name="Alvarado L."/>
            <person name="Berlin A.M."/>
            <person name="Chapman S.B."/>
            <person name="Dewar J."/>
            <person name="Goldberg J."/>
            <person name="Griggs A."/>
            <person name="Gujja S."/>
            <person name="Hansen M."/>
            <person name="Howarth C."/>
            <person name="Imamovic A."/>
            <person name="Larimer J."/>
            <person name="McCowan C."/>
            <person name="Murphy C."/>
            <person name="Pearson M."/>
            <person name="Priest M."/>
            <person name="Roberts A."/>
            <person name="Saif S."/>
            <person name="Shea T."/>
            <person name="Sykes S."/>
            <person name="Wortman J."/>
            <person name="Nusbaum C."/>
            <person name="Birren B."/>
        </authorList>
    </citation>
    <scope>NUCLEOTIDE SEQUENCE [LARGE SCALE GENOMIC DNA]</scope>
    <source>
        <strain evidence="1">CBS 10118</strain>
    </source>
</reference>
<evidence type="ECO:0000313" key="3">
    <source>
        <dbReference type="Proteomes" id="UP000092730"/>
    </source>
</evidence>
<reference evidence="2" key="4">
    <citation type="submission" date="2024-02" db="EMBL/GenBank/DDBJ databases">
        <title>Comparative genomics of Cryptococcus and Kwoniella reveals pathogenesis evolution and contrasting modes of karyotype evolution via chromosome fusion or intercentromeric recombination.</title>
        <authorList>
            <person name="Coelho M.A."/>
            <person name="David-Palma M."/>
            <person name="Shea T."/>
            <person name="Bowers K."/>
            <person name="McGinley-Smith S."/>
            <person name="Mohammad A.W."/>
            <person name="Gnirke A."/>
            <person name="Yurkov A.M."/>
            <person name="Nowrousian M."/>
            <person name="Sun S."/>
            <person name="Cuomo C.A."/>
            <person name="Heitman J."/>
        </authorList>
    </citation>
    <scope>NUCLEOTIDE SEQUENCE</scope>
    <source>
        <strain evidence="2">CBS 10118</strain>
    </source>
</reference>
<dbReference type="EMBL" id="CP144542">
    <property type="protein sequence ID" value="WVW82093.1"/>
    <property type="molecule type" value="Genomic_DNA"/>
</dbReference>
<reference evidence="2" key="2">
    <citation type="submission" date="2013-07" db="EMBL/GenBank/DDBJ databases">
        <authorList>
            <consortium name="The Broad Institute Genome Sequencing Platform"/>
            <person name="Cuomo C."/>
            <person name="Litvintseva A."/>
            <person name="Chen Y."/>
            <person name="Heitman J."/>
            <person name="Sun S."/>
            <person name="Springer D."/>
            <person name="Dromer F."/>
            <person name="Young S.K."/>
            <person name="Zeng Q."/>
            <person name="Gargeya S."/>
            <person name="Fitzgerald M."/>
            <person name="Abouelleil A."/>
            <person name="Alvarado L."/>
            <person name="Berlin A.M."/>
            <person name="Chapman S.B."/>
            <person name="Dewar J."/>
            <person name="Goldberg J."/>
            <person name="Griggs A."/>
            <person name="Gujja S."/>
            <person name="Hansen M."/>
            <person name="Howarth C."/>
            <person name="Imamovic A."/>
            <person name="Larimer J."/>
            <person name="McCowan C."/>
            <person name="Murphy C."/>
            <person name="Pearson M."/>
            <person name="Priest M."/>
            <person name="Roberts A."/>
            <person name="Saif S."/>
            <person name="Shea T."/>
            <person name="Sykes S."/>
            <person name="Wortman J."/>
            <person name="Nusbaum C."/>
            <person name="Birren B."/>
        </authorList>
    </citation>
    <scope>NUCLEOTIDE SEQUENCE</scope>
    <source>
        <strain evidence="2">CBS 10118</strain>
    </source>
</reference>
<organism evidence="1">
    <name type="scientific">Kwoniella bestiolae CBS 10118</name>
    <dbReference type="NCBI Taxonomy" id="1296100"/>
    <lineage>
        <taxon>Eukaryota</taxon>
        <taxon>Fungi</taxon>
        <taxon>Dikarya</taxon>
        <taxon>Basidiomycota</taxon>
        <taxon>Agaricomycotina</taxon>
        <taxon>Tremellomycetes</taxon>
        <taxon>Tremellales</taxon>
        <taxon>Cryptococcaceae</taxon>
        <taxon>Kwoniella</taxon>
    </lineage>
</organism>
<proteinExistence type="predicted"/>
<dbReference type="EMBL" id="KI894019">
    <property type="protein sequence ID" value="OCF27956.1"/>
    <property type="molecule type" value="Genomic_DNA"/>
</dbReference>